<dbReference type="Gene3D" id="1.10.510.10">
    <property type="entry name" value="Transferase(Phosphotransferase) domain 1"/>
    <property type="match status" value="1"/>
</dbReference>
<evidence type="ECO:0000313" key="17">
    <source>
        <dbReference type="Proteomes" id="UP001408789"/>
    </source>
</evidence>
<evidence type="ECO:0000256" key="5">
    <source>
        <dbReference type="ARBA" id="ARBA00022729"/>
    </source>
</evidence>
<gene>
    <name evidence="16" type="ORF">SSX86_004515</name>
</gene>
<dbReference type="Proteomes" id="UP001408789">
    <property type="component" value="Unassembled WGS sequence"/>
</dbReference>
<keyword evidence="17" id="KW-1185">Reference proteome</keyword>
<comment type="subcellular location">
    <subcellularLocation>
        <location evidence="1">Cell membrane</location>
        <topology evidence="1">Single-pass membrane protein</topology>
    </subcellularLocation>
</comment>
<evidence type="ECO:0000256" key="4">
    <source>
        <dbReference type="ARBA" id="ARBA00022692"/>
    </source>
</evidence>
<proteinExistence type="predicted"/>
<dbReference type="InterPro" id="IPR011009">
    <property type="entry name" value="Kinase-like_dom_sf"/>
</dbReference>
<feature type="binding site" evidence="12">
    <location>
        <position position="353"/>
    </location>
    <ligand>
        <name>ATP</name>
        <dbReference type="ChEBI" id="CHEBI:30616"/>
    </ligand>
</feature>
<feature type="domain" description="Protein kinase" evidence="14">
    <location>
        <begin position="325"/>
        <end position="606"/>
    </location>
</feature>
<sequence length="631" mass="71022">MHFLYFLSCRQSMASQNRVFLLLLVFTASSIHIILGLPLNQQNEFPFTCSTESKPCNSILYQHNDLTENNISLLYKVDISQVQTIRQGGSQYHLVTVQCSCQNVNGTTAYFYDTIYSVKKHDTFLNVSDQFYSGQAWAVGDEGTNFKADTTATMHLLCGCSETDSQVMVTYTVELHDTLSDIANRLSAEVSEIETVNSALIQKPGTGFIEVGWVLYVPMYKNGAPSLKSKKGKDHKWLIIFGVLLSVIALLLCVSVILMFMKRKRSKEHDRENPKAVSKIMTFNKTASAHTRYLSKENMEEITGFDTERPLIYDFNEIAEATNNFDDSRKIGEGGYGSVYFGILGDKEVAIKKMRSNKSKEFLAELKVLCKIHHINVVVLLGFASGDDHLYLVYEFISNGSLSEHLHDPLLKGHQPLSWTARAQIALDAAKGIEYIHDHTKERYVHRDIKTSNILLDDRLRAKVADFGLAKLVGRTNDDDFIATRLVGTPGYLPPESVKELHVTTKTDVFAFGVVLAELITGKRALTRDNREPNKMKSLITVITKVFEEEEEDREGALVCIRDGSLRDNYPIDDLYKMAEVSYWCLSEDPNNRPEIREVVESLARIVMSSVEWEASLGGSSQVFSGVFDGR</sequence>
<dbReference type="InterPro" id="IPR044812">
    <property type="entry name" value="CERK1/LYK3-like"/>
</dbReference>
<dbReference type="PROSITE" id="PS00107">
    <property type="entry name" value="PROTEIN_KINASE_ATP"/>
    <property type="match status" value="1"/>
</dbReference>
<evidence type="ECO:0000256" key="8">
    <source>
        <dbReference type="ARBA" id="ARBA00022840"/>
    </source>
</evidence>
<keyword evidence="6 12" id="KW-0547">Nucleotide-binding</keyword>
<keyword evidence="11" id="KW-1015">Disulfide bond</keyword>
<dbReference type="Gene3D" id="3.30.200.20">
    <property type="entry name" value="Phosphorylase Kinase, domain 1"/>
    <property type="match status" value="1"/>
</dbReference>
<dbReference type="Pfam" id="PF00069">
    <property type="entry name" value="Pkinase"/>
    <property type="match status" value="1"/>
</dbReference>
<dbReference type="InterPro" id="IPR017441">
    <property type="entry name" value="Protein_kinase_ATP_BS"/>
</dbReference>
<accession>A0AAP0H948</accession>
<dbReference type="PROSITE" id="PS00108">
    <property type="entry name" value="PROTEIN_KINASE_ST"/>
    <property type="match status" value="1"/>
</dbReference>
<organism evidence="16 17">
    <name type="scientific">Deinandra increscens subsp. villosa</name>
    <dbReference type="NCBI Taxonomy" id="3103831"/>
    <lineage>
        <taxon>Eukaryota</taxon>
        <taxon>Viridiplantae</taxon>
        <taxon>Streptophyta</taxon>
        <taxon>Embryophyta</taxon>
        <taxon>Tracheophyta</taxon>
        <taxon>Spermatophyta</taxon>
        <taxon>Magnoliopsida</taxon>
        <taxon>eudicotyledons</taxon>
        <taxon>Gunneridae</taxon>
        <taxon>Pentapetalae</taxon>
        <taxon>asterids</taxon>
        <taxon>campanulids</taxon>
        <taxon>Asterales</taxon>
        <taxon>Asteraceae</taxon>
        <taxon>Asteroideae</taxon>
        <taxon>Heliantheae alliance</taxon>
        <taxon>Madieae</taxon>
        <taxon>Madiinae</taxon>
        <taxon>Deinandra</taxon>
    </lineage>
</organism>
<evidence type="ECO:0000256" key="10">
    <source>
        <dbReference type="ARBA" id="ARBA00023136"/>
    </source>
</evidence>
<dbReference type="GO" id="GO:0045087">
    <property type="term" value="P:innate immune response"/>
    <property type="evidence" value="ECO:0007669"/>
    <property type="project" value="InterPro"/>
</dbReference>
<feature type="domain" description="LysM" evidence="15">
    <location>
        <begin position="169"/>
        <end position="217"/>
    </location>
</feature>
<keyword evidence="3" id="KW-0808">Transferase</keyword>
<dbReference type="InterPro" id="IPR000719">
    <property type="entry name" value="Prot_kinase_dom"/>
</dbReference>
<dbReference type="AlphaFoldDB" id="A0AAP0H948"/>
<dbReference type="GO" id="GO:0005886">
    <property type="term" value="C:plasma membrane"/>
    <property type="evidence" value="ECO:0007669"/>
    <property type="project" value="UniProtKB-SubCell"/>
</dbReference>
<name>A0AAP0H948_9ASTR</name>
<evidence type="ECO:0000256" key="1">
    <source>
        <dbReference type="ARBA" id="ARBA00004162"/>
    </source>
</evidence>
<evidence type="ECO:0000256" key="6">
    <source>
        <dbReference type="ARBA" id="ARBA00022741"/>
    </source>
</evidence>
<dbReference type="FunFam" id="1.10.510.10:FF:000468">
    <property type="entry name" value="PTI1-like tyrosine-protein kinase 3"/>
    <property type="match status" value="1"/>
</dbReference>
<keyword evidence="5" id="KW-0732">Signal</keyword>
<dbReference type="GO" id="GO:0005524">
    <property type="term" value="F:ATP binding"/>
    <property type="evidence" value="ECO:0007669"/>
    <property type="project" value="UniProtKB-UniRule"/>
</dbReference>
<comment type="caution">
    <text evidence="16">The sequence shown here is derived from an EMBL/GenBank/DDBJ whole genome shotgun (WGS) entry which is preliminary data.</text>
</comment>
<dbReference type="SMART" id="SM00220">
    <property type="entry name" value="S_TKc"/>
    <property type="match status" value="1"/>
</dbReference>
<evidence type="ECO:0000256" key="13">
    <source>
        <dbReference type="SAM" id="Phobius"/>
    </source>
</evidence>
<dbReference type="FunFam" id="3.30.200.20:FF:000526">
    <property type="entry name" value="Kinase family protein"/>
    <property type="match status" value="1"/>
</dbReference>
<evidence type="ECO:0000256" key="9">
    <source>
        <dbReference type="ARBA" id="ARBA00022989"/>
    </source>
</evidence>
<dbReference type="GO" id="GO:0019199">
    <property type="term" value="F:transmembrane receptor protein kinase activity"/>
    <property type="evidence" value="ECO:0007669"/>
    <property type="project" value="InterPro"/>
</dbReference>
<dbReference type="EMBL" id="JBCNJP010000007">
    <property type="protein sequence ID" value="KAK9076182.1"/>
    <property type="molecule type" value="Genomic_DNA"/>
</dbReference>
<keyword evidence="10 13" id="KW-0472">Membrane</keyword>
<dbReference type="InterPro" id="IPR036779">
    <property type="entry name" value="LysM_dom_sf"/>
</dbReference>
<protein>
    <recommendedName>
        <fullName evidence="18">LysM domain receptor-like kinase 3</fullName>
    </recommendedName>
</protein>
<keyword evidence="2" id="KW-1003">Cell membrane</keyword>
<keyword evidence="9 13" id="KW-1133">Transmembrane helix</keyword>
<reference evidence="16 17" key="1">
    <citation type="submission" date="2024-04" db="EMBL/GenBank/DDBJ databases">
        <title>The reference genome of an endangered Asteraceae, Deinandra increscens subsp. villosa, native to the Central Coast of California.</title>
        <authorList>
            <person name="Guilliams M."/>
            <person name="Hasenstab-Lehman K."/>
            <person name="Meyer R."/>
            <person name="Mcevoy S."/>
        </authorList>
    </citation>
    <scope>NUCLEOTIDE SEQUENCE [LARGE SCALE GENOMIC DNA]</scope>
    <source>
        <tissue evidence="16">Leaf</tissue>
    </source>
</reference>
<dbReference type="SUPFAM" id="SSF56112">
    <property type="entry name" value="Protein kinase-like (PK-like)"/>
    <property type="match status" value="1"/>
</dbReference>
<evidence type="ECO:0008006" key="18">
    <source>
        <dbReference type="Google" id="ProtNLM"/>
    </source>
</evidence>
<keyword evidence="4 13" id="KW-0812">Transmembrane</keyword>
<keyword evidence="7" id="KW-0418">Kinase</keyword>
<dbReference type="PROSITE" id="PS51782">
    <property type="entry name" value="LYSM"/>
    <property type="match status" value="1"/>
</dbReference>
<dbReference type="PANTHER" id="PTHR46204:SF8">
    <property type="entry name" value="PROTEIN KINASE DOMAIN-CONTAINING PROTEIN"/>
    <property type="match status" value="1"/>
</dbReference>
<evidence type="ECO:0000256" key="2">
    <source>
        <dbReference type="ARBA" id="ARBA00022475"/>
    </source>
</evidence>
<keyword evidence="8 12" id="KW-0067">ATP-binding</keyword>
<dbReference type="SUPFAM" id="SSF54106">
    <property type="entry name" value="LysM domain"/>
    <property type="match status" value="1"/>
</dbReference>
<dbReference type="PROSITE" id="PS50011">
    <property type="entry name" value="PROTEIN_KINASE_DOM"/>
    <property type="match status" value="1"/>
</dbReference>
<evidence type="ECO:0000313" key="16">
    <source>
        <dbReference type="EMBL" id="KAK9076182.1"/>
    </source>
</evidence>
<dbReference type="CDD" id="cd00118">
    <property type="entry name" value="LysM"/>
    <property type="match status" value="1"/>
</dbReference>
<evidence type="ECO:0000256" key="3">
    <source>
        <dbReference type="ARBA" id="ARBA00022679"/>
    </source>
</evidence>
<evidence type="ECO:0000259" key="14">
    <source>
        <dbReference type="PROSITE" id="PS50011"/>
    </source>
</evidence>
<evidence type="ECO:0000259" key="15">
    <source>
        <dbReference type="PROSITE" id="PS51782"/>
    </source>
</evidence>
<evidence type="ECO:0000256" key="12">
    <source>
        <dbReference type="PROSITE-ProRule" id="PRU10141"/>
    </source>
</evidence>
<dbReference type="PANTHER" id="PTHR46204">
    <property type="entry name" value="CHITIN ELICITOR RECEPTOR KINASE 1-RELATED"/>
    <property type="match status" value="1"/>
</dbReference>
<feature type="transmembrane region" description="Helical" evidence="13">
    <location>
        <begin position="237"/>
        <end position="261"/>
    </location>
</feature>
<evidence type="ECO:0000256" key="11">
    <source>
        <dbReference type="ARBA" id="ARBA00023157"/>
    </source>
</evidence>
<dbReference type="InterPro" id="IPR008271">
    <property type="entry name" value="Ser/Thr_kinase_AS"/>
</dbReference>
<evidence type="ECO:0000256" key="7">
    <source>
        <dbReference type="ARBA" id="ARBA00022777"/>
    </source>
</evidence>
<dbReference type="Gene3D" id="3.10.350.10">
    <property type="entry name" value="LysM domain"/>
    <property type="match status" value="1"/>
</dbReference>
<dbReference type="InterPro" id="IPR018392">
    <property type="entry name" value="LysM"/>
</dbReference>